<reference evidence="2" key="2">
    <citation type="submission" date="2025-09" db="UniProtKB">
        <authorList>
            <consortium name="Ensembl"/>
        </authorList>
    </citation>
    <scope>IDENTIFICATION</scope>
</reference>
<feature type="compositionally biased region" description="Pro residues" evidence="1">
    <location>
        <begin position="199"/>
        <end position="209"/>
    </location>
</feature>
<feature type="region of interest" description="Disordered" evidence="1">
    <location>
        <begin position="1"/>
        <end position="103"/>
    </location>
</feature>
<proteinExistence type="predicted"/>
<feature type="region of interest" description="Disordered" evidence="1">
    <location>
        <begin position="155"/>
        <end position="241"/>
    </location>
</feature>
<name>A0A3Q3DYH7_HIPCM</name>
<evidence type="ECO:0000313" key="2">
    <source>
        <dbReference type="Ensembl" id="ENSHCOP00000023836.1"/>
    </source>
</evidence>
<dbReference type="Proteomes" id="UP000264820">
    <property type="component" value="Unplaced"/>
</dbReference>
<accession>A0A3Q3DYH7</accession>
<dbReference type="InterPro" id="IPR026780">
    <property type="entry name" value="PNRC1/2"/>
</dbReference>
<keyword evidence="3" id="KW-1185">Reference proteome</keyword>
<evidence type="ECO:0000256" key="1">
    <source>
        <dbReference type="SAM" id="MobiDB-lite"/>
    </source>
</evidence>
<reference evidence="2" key="1">
    <citation type="submission" date="2025-08" db="UniProtKB">
        <authorList>
            <consortium name="Ensembl"/>
        </authorList>
    </citation>
    <scope>IDENTIFICATION</scope>
</reference>
<organism evidence="2 3">
    <name type="scientific">Hippocampus comes</name>
    <name type="common">Tiger tail seahorse</name>
    <dbReference type="NCBI Taxonomy" id="109280"/>
    <lineage>
        <taxon>Eukaryota</taxon>
        <taxon>Metazoa</taxon>
        <taxon>Chordata</taxon>
        <taxon>Craniata</taxon>
        <taxon>Vertebrata</taxon>
        <taxon>Euteleostomi</taxon>
        <taxon>Actinopterygii</taxon>
        <taxon>Neopterygii</taxon>
        <taxon>Teleostei</taxon>
        <taxon>Neoteleostei</taxon>
        <taxon>Acanthomorphata</taxon>
        <taxon>Syngnathiaria</taxon>
        <taxon>Syngnathiformes</taxon>
        <taxon>Syngnathoidei</taxon>
        <taxon>Syngnathidae</taxon>
        <taxon>Hippocampus</taxon>
    </lineage>
</organism>
<sequence>MDSTTRSEQPRVGDADNTTTTAASGEGDAGGATKLTNVKKKKKKTTNRGRRRRKKKKMPPSLHHHQQNPPRSPPSSNHHHRNNNNNPQQQSTGLSASGQPGRTSAVITKKEVTHLECRCQLLRSKCGWLERGSAQPACSATRMLLKQEQLNIAQRHNPDCGQAPRKKRGSNVPNTKNAAERLKEHDGEKVYAGARFSEPPSPSILPKPPSHWVRKNQSPKLKSRELSSNHLKSLLQVESQA</sequence>
<dbReference type="Ensembl" id="ENSHCOT00000026076.1">
    <property type="protein sequence ID" value="ENSHCOP00000023836.1"/>
    <property type="gene ID" value="ENSHCOG00000000364.1"/>
</dbReference>
<protein>
    <submittedName>
        <fullName evidence="2">Proline-rich nuclear receptor coactivator 2-like</fullName>
    </submittedName>
</protein>
<dbReference type="AlphaFoldDB" id="A0A3Q3DYH7"/>
<evidence type="ECO:0000313" key="3">
    <source>
        <dbReference type="Proteomes" id="UP000264820"/>
    </source>
</evidence>
<feature type="compositionally biased region" description="Basic residues" evidence="1">
    <location>
        <begin position="37"/>
        <end position="66"/>
    </location>
</feature>
<feature type="compositionally biased region" description="Polar residues" evidence="1">
    <location>
        <begin position="228"/>
        <end position="241"/>
    </location>
</feature>
<dbReference type="STRING" id="109280.ENSHCOP00000023836"/>
<feature type="compositionally biased region" description="Basic and acidic residues" evidence="1">
    <location>
        <begin position="178"/>
        <end position="189"/>
    </location>
</feature>
<dbReference type="GeneTree" id="ENSGT00940000171286"/>
<feature type="compositionally biased region" description="Polar residues" evidence="1">
    <location>
        <begin position="92"/>
        <end position="103"/>
    </location>
</feature>
<dbReference type="PANTHER" id="PTHR15405">
    <property type="entry name" value="PROLINE-RICH NUCLEAR RECEPTOR COACTIVATOR"/>
    <property type="match status" value="1"/>
</dbReference>